<dbReference type="RefSeq" id="XP_013397641.1">
    <property type="nucleotide sequence ID" value="XM_013542187.1"/>
</dbReference>
<dbReference type="OrthoDB" id="3900342at2759"/>
<feature type="transmembrane region" description="Helical" evidence="6">
    <location>
        <begin position="75"/>
        <end position="93"/>
    </location>
</feature>
<dbReference type="AlphaFoldDB" id="A0A1S3IID3"/>
<evidence type="ECO:0000256" key="4">
    <source>
        <dbReference type="ARBA" id="ARBA00022989"/>
    </source>
</evidence>
<keyword evidence="5 6" id="KW-0472">Membrane</keyword>
<name>A0A1S3IID3_LINAN</name>
<feature type="transmembrane region" description="Helical" evidence="6">
    <location>
        <begin position="238"/>
        <end position="260"/>
    </location>
</feature>
<gene>
    <name evidence="8" type="primary">LOC106164302</name>
</gene>
<evidence type="ECO:0000256" key="5">
    <source>
        <dbReference type="ARBA" id="ARBA00023136"/>
    </source>
</evidence>
<keyword evidence="2" id="KW-0813">Transport</keyword>
<dbReference type="KEGG" id="lak:106164302"/>
<evidence type="ECO:0000256" key="2">
    <source>
        <dbReference type="ARBA" id="ARBA00022448"/>
    </source>
</evidence>
<feature type="transmembrane region" description="Helical" evidence="6">
    <location>
        <begin position="395"/>
        <end position="414"/>
    </location>
</feature>
<dbReference type="PIRSF" id="PIRSF006060">
    <property type="entry name" value="AA_transporter"/>
    <property type="match status" value="1"/>
</dbReference>
<reference evidence="8" key="1">
    <citation type="submission" date="2025-08" db="UniProtKB">
        <authorList>
            <consortium name="RefSeq"/>
        </authorList>
    </citation>
    <scope>IDENTIFICATION</scope>
    <source>
        <tissue evidence="8">Gonads</tissue>
    </source>
</reference>
<dbReference type="GO" id="GO:0005886">
    <property type="term" value="C:plasma membrane"/>
    <property type="evidence" value="ECO:0007669"/>
    <property type="project" value="TreeGrafter"/>
</dbReference>
<feature type="transmembrane region" description="Helical" evidence="6">
    <location>
        <begin position="196"/>
        <end position="218"/>
    </location>
</feature>
<evidence type="ECO:0000256" key="1">
    <source>
        <dbReference type="ARBA" id="ARBA00004141"/>
    </source>
</evidence>
<dbReference type="PANTHER" id="PTHR43243">
    <property type="entry name" value="INNER MEMBRANE TRANSPORTER YGJI-RELATED"/>
    <property type="match status" value="1"/>
</dbReference>
<organism evidence="7 8">
    <name type="scientific">Lingula anatina</name>
    <name type="common">Brachiopod</name>
    <name type="synonym">Lingula unguis</name>
    <dbReference type="NCBI Taxonomy" id="7574"/>
    <lineage>
        <taxon>Eukaryota</taxon>
        <taxon>Metazoa</taxon>
        <taxon>Spiralia</taxon>
        <taxon>Lophotrochozoa</taxon>
        <taxon>Brachiopoda</taxon>
        <taxon>Linguliformea</taxon>
        <taxon>Lingulata</taxon>
        <taxon>Lingulida</taxon>
        <taxon>Linguloidea</taxon>
        <taxon>Lingulidae</taxon>
        <taxon>Lingula</taxon>
    </lineage>
</organism>
<dbReference type="FunCoup" id="A0A1S3IID3">
    <property type="interactions" value="135"/>
</dbReference>
<feature type="transmembrane region" description="Helical" evidence="6">
    <location>
        <begin position="43"/>
        <end position="63"/>
    </location>
</feature>
<keyword evidence="7" id="KW-1185">Reference proteome</keyword>
<feature type="transmembrane region" description="Helical" evidence="6">
    <location>
        <begin position="370"/>
        <end position="389"/>
    </location>
</feature>
<dbReference type="Proteomes" id="UP000085678">
    <property type="component" value="Unplaced"/>
</dbReference>
<evidence type="ECO:0000256" key="3">
    <source>
        <dbReference type="ARBA" id="ARBA00022692"/>
    </source>
</evidence>
<evidence type="ECO:0000313" key="7">
    <source>
        <dbReference type="Proteomes" id="UP000085678"/>
    </source>
</evidence>
<keyword evidence="4 6" id="KW-1133">Transmembrane helix</keyword>
<dbReference type="Gene3D" id="1.20.1740.10">
    <property type="entry name" value="Amino acid/polyamine transporter I"/>
    <property type="match status" value="1"/>
</dbReference>
<evidence type="ECO:0000313" key="8">
    <source>
        <dbReference type="RefSeq" id="XP_013397641.1"/>
    </source>
</evidence>
<sequence length="447" mass="48317">MRAEEELFNMLDDCSRVVDKMNRKKTLEEDLLKTPLNRCLTTFDLTLFGISQMVGAGIFVLTGTVIRDKAGPGGILSYLFAGVAAVLSALCYAEFGARVPKAGSAYTYTYIIIGEFWAFLVGWNIILEYLIGASAVARGLSGSFDALSNYKISNWTSKHIGTMPGEWLSDYPDFVSFFLVILVSCLVACTGAKKSVVVNSVFTIVNVVVIVFVAVLGFCYADPTVWEEGGFLPYGMGGVFGGAAACFYAFIGFDAISIAGEEAATPGRSIPIATMLSVVVCTVLYVFATMALTLLVPYDELSASAPFPVAFDIRGLKWAKIVVSIGTIIAMFTALLVDLFALPRTVYAISSDGLFFEAFSRINERTQTPVLSIMAFGFLAALLALFFSIDTLVEFLSIGTLLAYTIVAAAVIFIRYQPLSKCQFALKPDPTDDNLKEVETPEGARLV</sequence>
<dbReference type="InParanoid" id="A0A1S3IID3"/>
<accession>A0A1S3IID3</accession>
<feature type="transmembrane region" description="Helical" evidence="6">
    <location>
        <begin position="318"/>
        <end position="341"/>
    </location>
</feature>
<protein>
    <submittedName>
        <fullName evidence="8">Cationic amino acid transporter 4-like</fullName>
    </submittedName>
</protein>
<evidence type="ECO:0000256" key="6">
    <source>
        <dbReference type="SAM" id="Phobius"/>
    </source>
</evidence>
<proteinExistence type="predicted"/>
<feature type="transmembrane region" description="Helical" evidence="6">
    <location>
        <begin position="105"/>
        <end position="126"/>
    </location>
</feature>
<feature type="transmembrane region" description="Helical" evidence="6">
    <location>
        <begin position="171"/>
        <end position="189"/>
    </location>
</feature>
<dbReference type="PANTHER" id="PTHR43243:SF4">
    <property type="entry name" value="CATIONIC AMINO ACID TRANSPORTER 4"/>
    <property type="match status" value="1"/>
</dbReference>
<dbReference type="GeneID" id="106164302"/>
<comment type="subcellular location">
    <subcellularLocation>
        <location evidence="1">Membrane</location>
        <topology evidence="1">Multi-pass membrane protein</topology>
    </subcellularLocation>
</comment>
<dbReference type="FunFam" id="1.20.1740.10:FF:000010">
    <property type="entry name" value="probable cationic amino acid transporter"/>
    <property type="match status" value="1"/>
</dbReference>
<feature type="transmembrane region" description="Helical" evidence="6">
    <location>
        <begin position="272"/>
        <end position="298"/>
    </location>
</feature>
<dbReference type="Pfam" id="PF13520">
    <property type="entry name" value="AA_permease_2"/>
    <property type="match status" value="1"/>
</dbReference>
<dbReference type="InterPro" id="IPR002293">
    <property type="entry name" value="AA/rel_permease1"/>
</dbReference>
<dbReference type="GO" id="GO:0015171">
    <property type="term" value="F:amino acid transmembrane transporter activity"/>
    <property type="evidence" value="ECO:0007669"/>
    <property type="project" value="TreeGrafter"/>
</dbReference>
<keyword evidence="3 6" id="KW-0812">Transmembrane</keyword>
<dbReference type="STRING" id="7574.A0A1S3IID3"/>